<name>A0A2H0CHL7_9BACT</name>
<evidence type="ECO:0000313" key="2">
    <source>
        <dbReference type="Proteomes" id="UP000229176"/>
    </source>
</evidence>
<gene>
    <name evidence="1" type="ORF">COW91_02575</name>
</gene>
<accession>A0A2H0CHL7</accession>
<sequence length="108" mass="13246">MDYKPQNVICQNCKTQFTIEPEDFNFYEKIKVPPPTFCPGCRMIKRMAFRDYRVLYRRKSNKTHDIIFSIIPQESLLKVWERDIWWSDEWDSLAYGKDYDFNKPFFLN</sequence>
<proteinExistence type="predicted"/>
<dbReference type="EMBL" id="PCTI01000042">
    <property type="protein sequence ID" value="PIP68858.1"/>
    <property type="molecule type" value="Genomic_DNA"/>
</dbReference>
<dbReference type="Proteomes" id="UP000229176">
    <property type="component" value="Unassembled WGS sequence"/>
</dbReference>
<comment type="caution">
    <text evidence="1">The sequence shown here is derived from an EMBL/GenBank/DDBJ whole genome shotgun (WGS) entry which is preliminary data.</text>
</comment>
<dbReference type="AlphaFoldDB" id="A0A2H0CHL7"/>
<evidence type="ECO:0000313" key="1">
    <source>
        <dbReference type="EMBL" id="PIP68858.1"/>
    </source>
</evidence>
<reference evidence="1 2" key="1">
    <citation type="submission" date="2017-09" db="EMBL/GenBank/DDBJ databases">
        <title>Depth-based differentiation of microbial function through sediment-hosted aquifers and enrichment of novel symbionts in the deep terrestrial subsurface.</title>
        <authorList>
            <person name="Probst A.J."/>
            <person name="Ladd B."/>
            <person name="Jarett J.K."/>
            <person name="Geller-Mcgrath D.E."/>
            <person name="Sieber C.M."/>
            <person name="Emerson J.B."/>
            <person name="Anantharaman K."/>
            <person name="Thomas B.C."/>
            <person name="Malmstrom R."/>
            <person name="Stieglmeier M."/>
            <person name="Klingl A."/>
            <person name="Woyke T."/>
            <person name="Ryan C.M."/>
            <person name="Banfield J.F."/>
        </authorList>
    </citation>
    <scope>NUCLEOTIDE SEQUENCE [LARGE SCALE GENOMIC DNA]</scope>
    <source>
        <strain evidence="1">CG22_combo_CG10-13_8_21_14_all_32_8</strain>
    </source>
</reference>
<organism evidence="1 2">
    <name type="scientific">Candidatus Nomurabacteria bacterium CG22_combo_CG10-13_8_21_14_all_32_8</name>
    <dbReference type="NCBI Taxonomy" id="1974732"/>
    <lineage>
        <taxon>Bacteria</taxon>
        <taxon>Candidatus Nomuraibacteriota</taxon>
    </lineage>
</organism>
<protein>
    <submittedName>
        <fullName evidence="1">Uncharacterized protein</fullName>
    </submittedName>
</protein>